<keyword evidence="3" id="KW-1185">Reference proteome</keyword>
<evidence type="ECO:0000313" key="2">
    <source>
        <dbReference type="EMBL" id="KAH7415932.1"/>
    </source>
</evidence>
<evidence type="ECO:0000256" key="1">
    <source>
        <dbReference type="SAM" id="MobiDB-lite"/>
    </source>
</evidence>
<reference evidence="2" key="1">
    <citation type="submission" date="2021-08" db="EMBL/GenBank/DDBJ databases">
        <title>WGS assembly of Ceratopteris richardii.</title>
        <authorList>
            <person name="Marchant D.B."/>
            <person name="Chen G."/>
            <person name="Jenkins J."/>
            <person name="Shu S."/>
            <person name="Leebens-Mack J."/>
            <person name="Grimwood J."/>
            <person name="Schmutz J."/>
            <person name="Soltis P."/>
            <person name="Soltis D."/>
            <person name="Chen Z.-H."/>
        </authorList>
    </citation>
    <scope>NUCLEOTIDE SEQUENCE</scope>
    <source>
        <strain evidence="2">Whitten #5841</strain>
        <tissue evidence="2">Leaf</tissue>
    </source>
</reference>
<proteinExistence type="predicted"/>
<comment type="caution">
    <text evidence="2">The sequence shown here is derived from an EMBL/GenBank/DDBJ whole genome shotgun (WGS) entry which is preliminary data.</text>
</comment>
<dbReference type="OrthoDB" id="2014339at2759"/>
<dbReference type="Pfam" id="PF12049">
    <property type="entry name" value="DUF3531"/>
    <property type="match status" value="1"/>
</dbReference>
<dbReference type="AlphaFoldDB" id="A0A8T2TCS1"/>
<dbReference type="EMBL" id="CM035419">
    <property type="protein sequence ID" value="KAH7415932.1"/>
    <property type="molecule type" value="Genomic_DNA"/>
</dbReference>
<dbReference type="PANTHER" id="PTHR46737">
    <property type="entry name" value="OS02G0827600 PROTEIN"/>
    <property type="match status" value="1"/>
</dbReference>
<sequence>MEAVMSSLARSGLQGFVGFSTSRNIRMNKRLHPKAPCNSNKGNTTKHISTSSLHCTSISSAPNFQRLFGYQSLYVTFPAAPMSESHVCKCVGENFEVDDHEPSDRDPLWHKRDSKGAYTISNKHDRIKDEDEMENNGSENKSGEVEAELFEENKGSYPNISEFLEEAFQDDREIKDIIENSFEDPEEMGKRVNERIKRKEKDILQPKTGSPVPMKVSFCDFDPTDSYVWMELYSSPSEKDIDIIGSVIRSWYLLGCLGGYNSLNMQLTKIPVNERLKYKEYVEEDEFLPARFVNIGELEFQHNWGRFWVDLGTSDTLALDIFINAFIAISSDYVGVKEITFGGKDLGQWNEELMSEEEGYRTFRI</sequence>
<accession>A0A8T2TCS1</accession>
<dbReference type="InterPro" id="IPR021920">
    <property type="entry name" value="DUF3531"/>
</dbReference>
<dbReference type="Proteomes" id="UP000825935">
    <property type="component" value="Chromosome 14"/>
</dbReference>
<feature type="region of interest" description="Disordered" evidence="1">
    <location>
        <begin position="126"/>
        <end position="145"/>
    </location>
</feature>
<evidence type="ECO:0000313" key="3">
    <source>
        <dbReference type="Proteomes" id="UP000825935"/>
    </source>
</evidence>
<organism evidence="2 3">
    <name type="scientific">Ceratopteris richardii</name>
    <name type="common">Triangle waterfern</name>
    <dbReference type="NCBI Taxonomy" id="49495"/>
    <lineage>
        <taxon>Eukaryota</taxon>
        <taxon>Viridiplantae</taxon>
        <taxon>Streptophyta</taxon>
        <taxon>Embryophyta</taxon>
        <taxon>Tracheophyta</taxon>
        <taxon>Polypodiopsida</taxon>
        <taxon>Polypodiidae</taxon>
        <taxon>Polypodiales</taxon>
        <taxon>Pteridineae</taxon>
        <taxon>Pteridaceae</taxon>
        <taxon>Parkerioideae</taxon>
        <taxon>Ceratopteris</taxon>
    </lineage>
</organism>
<dbReference type="PANTHER" id="PTHR46737:SF2">
    <property type="entry name" value="OS02G0827600 PROTEIN"/>
    <property type="match status" value="1"/>
</dbReference>
<protein>
    <submittedName>
        <fullName evidence="2">Uncharacterized protein</fullName>
    </submittedName>
</protein>
<name>A0A8T2TCS1_CERRI</name>
<gene>
    <name evidence="2" type="ORF">KP509_14G067200</name>
</gene>